<comment type="caution">
    <text evidence="1">The sequence shown here is derived from an EMBL/GenBank/DDBJ whole genome shotgun (WGS) entry which is preliminary data.</text>
</comment>
<proteinExistence type="predicted"/>
<sequence>MPKVVTRYNLLISCPSDVKDEIKIIRETIEEYNKRDGDKNNTVIITKHWSKDSYPQSGGRPQELLNQQFVLNCDFVVAVFWTRFGTPTEKYGSGTEEEIEELLKSGKQVFLYFSDQALSPSSYDPSQYRKVEKFRKKYEGRGIYATYKTLQEFEKQFSDHLKQYFDSLPHEKQVKPMKAQAQLSIQGVNKGKPADQIKLYQYDFLSLKFIEQAKEDIVSEFQKIKNIQLPVQTTKPHYQEPVVISERNKSLLCDYANKNNIELNPDEFFYLGNLSEFENLGTFSLIGNVEEKAKFRRIHNLLTAIEKNQDFINYFTKMDSKHFLSLCLSNHGTHPDEEIEVRLFVDEGLLCKKEELPFPGIGMKNAMGFDDMDELLKNVYKEGKSLWVKEYESENVNPTLLDDEFEYAFGKMMPTDSEEAEIHRKNYIEEINDIFIYDYYNEDSMDILIYTQNYIKHNTNIYLPSKLVFNSPPDNIRYEIRSKHSPNVITGEIKIEI</sequence>
<name>A0AAP3YEY4_BACAM</name>
<dbReference type="RefSeq" id="WP_127010384.1">
    <property type="nucleotide sequence ID" value="NZ_CP143956.1"/>
</dbReference>
<organism evidence="1 2">
    <name type="scientific">Bacillus amyloliquefaciens</name>
    <name type="common">Bacillus velezensis</name>
    <dbReference type="NCBI Taxonomy" id="1390"/>
    <lineage>
        <taxon>Bacteria</taxon>
        <taxon>Bacillati</taxon>
        <taxon>Bacillota</taxon>
        <taxon>Bacilli</taxon>
        <taxon>Bacillales</taxon>
        <taxon>Bacillaceae</taxon>
        <taxon>Bacillus</taxon>
        <taxon>Bacillus amyloliquefaciens group</taxon>
    </lineage>
</organism>
<accession>A0AAP3YEY4</accession>
<evidence type="ECO:0000313" key="2">
    <source>
        <dbReference type="Proteomes" id="UP001222377"/>
    </source>
</evidence>
<dbReference type="AlphaFoldDB" id="A0AAP3YEY4"/>
<reference evidence="1" key="1">
    <citation type="submission" date="2023-02" db="EMBL/GenBank/DDBJ databases">
        <title>Draft Whole-Genome Sequences of Bacillus Strains of Potential Probiotic for Poultry.</title>
        <authorList>
            <person name="Ma L.M."/>
            <person name="Lopez-Guerra N."/>
            <person name="Zhang G."/>
        </authorList>
    </citation>
    <scope>NUCLEOTIDE SEQUENCE</scope>
    <source>
        <strain evidence="1">OSU1013-24</strain>
    </source>
</reference>
<evidence type="ECO:0000313" key="1">
    <source>
        <dbReference type="EMBL" id="MDF4193881.1"/>
    </source>
</evidence>
<gene>
    <name evidence="1" type="ORF">PV946_08870</name>
</gene>
<protein>
    <recommendedName>
        <fullName evidence="3">DUF4062 domain-containing protein</fullName>
    </recommendedName>
</protein>
<dbReference type="Proteomes" id="UP001222377">
    <property type="component" value="Unassembled WGS sequence"/>
</dbReference>
<evidence type="ECO:0008006" key="3">
    <source>
        <dbReference type="Google" id="ProtNLM"/>
    </source>
</evidence>
<dbReference type="EMBL" id="JARKHX010000003">
    <property type="protein sequence ID" value="MDF4193881.1"/>
    <property type="molecule type" value="Genomic_DNA"/>
</dbReference>